<dbReference type="RefSeq" id="WP_068622512.1">
    <property type="nucleotide sequence ID" value="NZ_FNYT01000006.1"/>
</dbReference>
<dbReference type="InterPro" id="IPR014942">
    <property type="entry name" value="AbiEii"/>
</dbReference>
<gene>
    <name evidence="2" type="ORF">SAMN05216375_10613</name>
    <name evidence="1" type="ORF">TR210_1163</name>
</gene>
<dbReference type="Proteomes" id="UP000199280">
    <property type="component" value="Unassembled WGS sequence"/>
</dbReference>
<reference evidence="2 4" key="2">
    <citation type="submission" date="2016-10" db="EMBL/GenBank/DDBJ databases">
        <authorList>
            <person name="Varghese N."/>
            <person name="Submissions S."/>
        </authorList>
    </citation>
    <scope>NUCLEOTIDE SEQUENCE [LARGE SCALE GENOMIC DNA]</scope>
    <source>
        <strain evidence="2 4">DSM 22150</strain>
    </source>
</reference>
<accession>A0A143YMI3</accession>
<dbReference type="EMBL" id="FJNB01000007">
    <property type="protein sequence ID" value="CZQ93839.1"/>
    <property type="molecule type" value="Genomic_DNA"/>
</dbReference>
<evidence type="ECO:0000313" key="1">
    <source>
        <dbReference type="EMBL" id="CZQ93839.1"/>
    </source>
</evidence>
<reference evidence="1 3" key="1">
    <citation type="submission" date="2016-02" db="EMBL/GenBank/DDBJ databases">
        <authorList>
            <person name="Wen L."/>
            <person name="He K."/>
            <person name="Yang H."/>
        </authorList>
    </citation>
    <scope>NUCLEOTIDE SEQUENCE [LARGE SCALE GENOMIC DNA]</scope>
    <source>
        <strain evidence="1">Trichococcus_R210</strain>
    </source>
</reference>
<organism evidence="1 3">
    <name type="scientific">Trichococcus ilyis</name>
    <dbReference type="NCBI Taxonomy" id="640938"/>
    <lineage>
        <taxon>Bacteria</taxon>
        <taxon>Bacillati</taxon>
        <taxon>Bacillota</taxon>
        <taxon>Bacilli</taxon>
        <taxon>Lactobacillales</taxon>
        <taxon>Carnobacteriaceae</taxon>
        <taxon>Trichococcus</taxon>
    </lineage>
</organism>
<dbReference type="OrthoDB" id="9808443at2"/>
<dbReference type="Proteomes" id="UP000076878">
    <property type="component" value="Unassembled WGS sequence"/>
</dbReference>
<name>A0A143YMI3_9LACT</name>
<dbReference type="STRING" id="640938.TR210_1163"/>
<evidence type="ECO:0000313" key="4">
    <source>
        <dbReference type="Proteomes" id="UP000199280"/>
    </source>
</evidence>
<sequence>MGPSSASILARLKNRAKEEGIAFQQLLNLFFQEEFIRRLAKSNHRDQLILKGGFLLYSISGFTTRPTVDADYLLKNHSNEMDSVEKLVRSIIEQKSTNDFMEIELRSIEPISEMKEYHGIRVNMIGYLGKTKTPFSIDFGVGDTIVPSALKRTLPVLLDGFEKPTILTYSLESTISEKLDAIIRFMEATGRMKDFYDIYYLATSFDFEGRKIQEAIYETFSKRATPFEKDSIQVIERLISNDDIITRWNVFCKKVLKYEMDLDEVVRLIISFLDPPFQAIIKENQFVKNWDSNKRHYE</sequence>
<proteinExistence type="predicted"/>
<protein>
    <submittedName>
        <fullName evidence="2">Predicted nucleotidyltransferase component of viral defense system</fullName>
    </submittedName>
</protein>
<evidence type="ECO:0000313" key="2">
    <source>
        <dbReference type="EMBL" id="SEI99258.1"/>
    </source>
</evidence>
<dbReference type="Pfam" id="PF08843">
    <property type="entry name" value="AbiEii"/>
    <property type="match status" value="1"/>
</dbReference>
<dbReference type="AlphaFoldDB" id="A0A143YMI3"/>
<dbReference type="EMBL" id="FNYT01000006">
    <property type="protein sequence ID" value="SEI99258.1"/>
    <property type="molecule type" value="Genomic_DNA"/>
</dbReference>
<keyword evidence="4" id="KW-1185">Reference proteome</keyword>
<evidence type="ECO:0000313" key="3">
    <source>
        <dbReference type="Proteomes" id="UP000076878"/>
    </source>
</evidence>